<feature type="active site" evidence="6">
    <location>
        <position position="194"/>
    </location>
</feature>
<dbReference type="CDD" id="cd16432">
    <property type="entry name" value="CheB_Rec"/>
    <property type="match status" value="1"/>
</dbReference>
<feature type="domain" description="CheB-type methylesterase" evidence="9">
    <location>
        <begin position="159"/>
        <end position="339"/>
    </location>
</feature>
<evidence type="ECO:0000256" key="7">
    <source>
        <dbReference type="PROSITE-ProRule" id="PRU00169"/>
    </source>
</evidence>
<gene>
    <name evidence="10" type="primary">cheB2</name>
    <name evidence="10" type="ORF">DSM112329_03774</name>
</gene>
<dbReference type="SMART" id="SM00448">
    <property type="entry name" value="REC"/>
    <property type="match status" value="1"/>
</dbReference>
<evidence type="ECO:0000256" key="4">
    <source>
        <dbReference type="ARBA" id="ARBA00039140"/>
    </source>
</evidence>
<feature type="active site" evidence="6">
    <location>
        <position position="168"/>
    </location>
</feature>
<dbReference type="RefSeq" id="WP_354698109.1">
    <property type="nucleotide sequence ID" value="NZ_CP114014.1"/>
</dbReference>
<dbReference type="GO" id="GO:0000156">
    <property type="term" value="F:phosphorelay response regulator activity"/>
    <property type="evidence" value="ECO:0007669"/>
    <property type="project" value="InterPro"/>
</dbReference>
<dbReference type="InterPro" id="IPR011006">
    <property type="entry name" value="CheY-like_superfamily"/>
</dbReference>
<dbReference type="SUPFAM" id="SSF52172">
    <property type="entry name" value="CheY-like"/>
    <property type="match status" value="1"/>
</dbReference>
<dbReference type="Pfam" id="PF01339">
    <property type="entry name" value="CheB_methylest"/>
    <property type="match status" value="1"/>
</dbReference>
<evidence type="ECO:0000256" key="5">
    <source>
        <dbReference type="ARBA" id="ARBA00048267"/>
    </source>
</evidence>
<dbReference type="PIRSF" id="PIRSF000876">
    <property type="entry name" value="RR_chemtxs_CheB"/>
    <property type="match status" value="1"/>
</dbReference>
<protein>
    <recommendedName>
        <fullName evidence="4">protein-glutamate methylesterase</fullName>
        <ecNumber evidence="4">3.1.1.61</ecNumber>
    </recommendedName>
</protein>
<dbReference type="Gene3D" id="3.40.50.2300">
    <property type="match status" value="1"/>
</dbReference>
<dbReference type="GO" id="GO:0006935">
    <property type="term" value="P:chemotaxis"/>
    <property type="evidence" value="ECO:0007669"/>
    <property type="project" value="UniProtKB-UniRule"/>
</dbReference>
<sequence length="347" mass="35723">MSAQPAIRVVVVEDSPTQRAQIVSVLSGDPGVQVVAEAGTVEDAVRVVGELRPDVVTMDLELPGAGDADYGGVAAIRQIMSSTPVPILVLSVHAPERSSTPAIEALAAGASDVFPKQDAFSADGAQVLLRRLRVLSRVPVVARRHQPPAAIVPTHRRDRLPVIALAASTGGPGVLRTVISALRGVPAPVLVVQHIHPEFVASFAGWLEETTLMPVEVAAHGSVARPGVVYVAPADVHLRLQPGRRLALDPEPELMTRPSADELLLSVAAHAGGAAIAAVFTGMGDDGARGLLAIRQAGGRTFAQDGESAIVDGMPRAARELDAAEQVLTPEAAGPAIAQLAAGLLSG</sequence>
<dbReference type="EMBL" id="CP114014">
    <property type="protein sequence ID" value="XAY06896.1"/>
    <property type="molecule type" value="Genomic_DNA"/>
</dbReference>
<reference evidence="10" key="1">
    <citation type="submission" date="2022-12" db="EMBL/GenBank/DDBJ databases">
        <title>Paraconexibacter alkalitolerans sp. nov. and Baekduia alba sp. nov., isolated from soil and emended description of the genera Paraconexibacter (Chun et al., 2020) and Baekduia (An et al., 2020).</title>
        <authorList>
            <person name="Vieira S."/>
            <person name="Huber K.J."/>
            <person name="Geppert A."/>
            <person name="Wolf J."/>
            <person name="Neumann-Schaal M."/>
            <person name="Muesken M."/>
            <person name="Overmann J."/>
        </authorList>
    </citation>
    <scope>NUCLEOTIDE SEQUENCE</scope>
    <source>
        <strain evidence="10">AEG42_29</strain>
    </source>
</reference>
<dbReference type="Pfam" id="PF00072">
    <property type="entry name" value="Response_reg"/>
    <property type="match status" value="1"/>
</dbReference>
<dbReference type="PROSITE" id="PS50122">
    <property type="entry name" value="CHEB"/>
    <property type="match status" value="1"/>
</dbReference>
<keyword evidence="3 6" id="KW-0378">Hydrolase</keyword>
<evidence type="ECO:0000256" key="6">
    <source>
        <dbReference type="PROSITE-ProRule" id="PRU00050"/>
    </source>
</evidence>
<evidence type="ECO:0000256" key="2">
    <source>
        <dbReference type="ARBA" id="ARBA00022500"/>
    </source>
</evidence>
<dbReference type="InterPro" id="IPR001789">
    <property type="entry name" value="Sig_transdc_resp-reg_receiver"/>
</dbReference>
<dbReference type="InterPro" id="IPR008248">
    <property type="entry name" value="CheB-like"/>
</dbReference>
<evidence type="ECO:0000259" key="9">
    <source>
        <dbReference type="PROSITE" id="PS50122"/>
    </source>
</evidence>
<keyword evidence="7" id="KW-0597">Phosphoprotein</keyword>
<dbReference type="KEGG" id="parq:DSM112329_03774"/>
<dbReference type="CDD" id="cd17541">
    <property type="entry name" value="REC_CheB-like"/>
    <property type="match status" value="1"/>
</dbReference>
<dbReference type="AlphaFoldDB" id="A0AAU7AYR6"/>
<dbReference type="Gene3D" id="3.40.50.180">
    <property type="entry name" value="Methylesterase CheB, C-terminal domain"/>
    <property type="match status" value="1"/>
</dbReference>
<dbReference type="InterPro" id="IPR035909">
    <property type="entry name" value="CheB_C"/>
</dbReference>
<evidence type="ECO:0000256" key="3">
    <source>
        <dbReference type="ARBA" id="ARBA00022801"/>
    </source>
</evidence>
<dbReference type="InterPro" id="IPR000673">
    <property type="entry name" value="Sig_transdc_resp-reg_Me-estase"/>
</dbReference>
<accession>A0AAU7AYR6</accession>
<dbReference type="EC" id="3.1.1.61" evidence="4"/>
<dbReference type="SUPFAM" id="SSF52738">
    <property type="entry name" value="Methylesterase CheB, C-terminal domain"/>
    <property type="match status" value="1"/>
</dbReference>
<keyword evidence="1" id="KW-0963">Cytoplasm</keyword>
<dbReference type="PANTHER" id="PTHR42872">
    <property type="entry name" value="PROTEIN-GLUTAMATE METHYLESTERASE/PROTEIN-GLUTAMINE GLUTAMINASE"/>
    <property type="match status" value="1"/>
</dbReference>
<dbReference type="PANTHER" id="PTHR42872:SF6">
    <property type="entry name" value="PROTEIN-GLUTAMATE METHYLESTERASE_PROTEIN-GLUTAMINE GLUTAMINASE"/>
    <property type="match status" value="1"/>
</dbReference>
<proteinExistence type="predicted"/>
<evidence type="ECO:0000256" key="1">
    <source>
        <dbReference type="ARBA" id="ARBA00022490"/>
    </source>
</evidence>
<dbReference type="GO" id="GO:0008984">
    <property type="term" value="F:protein-glutamate methylesterase activity"/>
    <property type="evidence" value="ECO:0007669"/>
    <property type="project" value="UniProtKB-EC"/>
</dbReference>
<dbReference type="PROSITE" id="PS50110">
    <property type="entry name" value="RESPONSE_REGULATORY"/>
    <property type="match status" value="1"/>
</dbReference>
<name>A0AAU7AYR6_9ACTN</name>
<organism evidence="10">
    <name type="scientific">Paraconexibacter sp. AEG42_29</name>
    <dbReference type="NCBI Taxonomy" id="2997339"/>
    <lineage>
        <taxon>Bacteria</taxon>
        <taxon>Bacillati</taxon>
        <taxon>Actinomycetota</taxon>
        <taxon>Thermoleophilia</taxon>
        <taxon>Solirubrobacterales</taxon>
        <taxon>Paraconexibacteraceae</taxon>
        <taxon>Paraconexibacter</taxon>
    </lineage>
</organism>
<feature type="domain" description="Response regulatory" evidence="8">
    <location>
        <begin position="8"/>
        <end position="131"/>
    </location>
</feature>
<evidence type="ECO:0000259" key="8">
    <source>
        <dbReference type="PROSITE" id="PS50110"/>
    </source>
</evidence>
<dbReference type="GO" id="GO:0005737">
    <property type="term" value="C:cytoplasm"/>
    <property type="evidence" value="ECO:0007669"/>
    <property type="project" value="InterPro"/>
</dbReference>
<feature type="modified residue" description="4-aspartylphosphate" evidence="7">
    <location>
        <position position="59"/>
    </location>
</feature>
<feature type="active site" evidence="6">
    <location>
        <position position="286"/>
    </location>
</feature>
<comment type="catalytic activity">
    <reaction evidence="5">
        <text>[protein]-L-glutamate 5-O-methyl ester + H2O = L-glutamyl-[protein] + methanol + H(+)</text>
        <dbReference type="Rhea" id="RHEA:23236"/>
        <dbReference type="Rhea" id="RHEA-COMP:10208"/>
        <dbReference type="Rhea" id="RHEA-COMP:10311"/>
        <dbReference type="ChEBI" id="CHEBI:15377"/>
        <dbReference type="ChEBI" id="CHEBI:15378"/>
        <dbReference type="ChEBI" id="CHEBI:17790"/>
        <dbReference type="ChEBI" id="CHEBI:29973"/>
        <dbReference type="ChEBI" id="CHEBI:82795"/>
        <dbReference type="EC" id="3.1.1.61"/>
    </reaction>
</comment>
<keyword evidence="2 6" id="KW-0145">Chemotaxis</keyword>
<evidence type="ECO:0000313" key="10">
    <source>
        <dbReference type="EMBL" id="XAY06896.1"/>
    </source>
</evidence>